<name>A0AC61NFM1_9BACT</name>
<reference evidence="1" key="1">
    <citation type="submission" date="2021-08" db="EMBL/GenBank/DDBJ databases">
        <title>Novel anaerobic bacterium isolated from sea squirt in East Sea, Republic of Korea.</title>
        <authorList>
            <person name="Nguyen T.H."/>
            <person name="Li Z."/>
            <person name="Lee Y.-J."/>
            <person name="Ko J."/>
            <person name="Kim S.-G."/>
        </authorList>
    </citation>
    <scope>NUCLEOTIDE SEQUENCE</scope>
    <source>
        <strain evidence="1">KCTC 25031</strain>
    </source>
</reference>
<dbReference type="EMBL" id="CP081303">
    <property type="protein sequence ID" value="QZE13005.1"/>
    <property type="molecule type" value="Genomic_DNA"/>
</dbReference>
<dbReference type="Proteomes" id="UP000826212">
    <property type="component" value="Chromosome"/>
</dbReference>
<keyword evidence="2" id="KW-1185">Reference proteome</keyword>
<sequence length="1159" mass="127245">MRDIKILRSQCTAKTLGVVALAATLFFPAVTFANNSPEAQSVFQQDSKKVIKGVVTDKETGETIIGATVMVPGTSIGTVTNFEGEFTLKVNADARQLRISYLGYQEQIIEYTGQKVLNIALANDTQNIDEVVVTALGIKRESKKLGYAMTEVKGEEVAQSNTVNPVSALQGKSAGVSVSGSDGGAFGATKIQIRGVSTLGSNNQPIFVVDGVILDNNTSGGSEWETDSNDFGNELKNLNSDDFESVSILKGSAATALYGSRGINGAVIITTKSGSNTKGLGITISQTTGIDHVYNTPSLQNEYGNGTLSGYVNYGEVKPNGKFNSFDNQGQFKTSTLDGKTYPSLPELSSLSFGPRYDGQQVIGYDGKLTPYRSYEDNFKDAYDLGFNSNTNFTIQGGNEKTHFYMSNSYNYRKGTYKNNSFNRYSFLLKGDHQISEKLKAEASVNFSQSNAANPAGNLGGNFATGTFSRSYDTKFYKDKYTTTHGGIPGTGPADEYSQVPGSGFWFSVNNNEITQREYVIRPTAQLTYKAAPWIDFTVNANMNLYFVNKESKILGGGYKNDGGSYMIGSQYKRQQTLKALVNIRKDISETIGFSLMAGAEYYDQLNYYTEVKTDGGLIIPGQYFISNSKKTVIGNGGLNQTKKMFSTYALASFSVKDDLFIDITGRNDWSSSLVYTNGSGNNSYFYPSVSSSWIVSNTFEVPEAINFFKLRASWAQVGNDTAPYAINQGFNVRTIERDGTFNYRNEVPTSMIDPSLRPERKTSYELGLDIRMLNSRFNIDAAVYQETTKDQIINIPAPAESGVSSQMVNGGEIMNKGFEIALNTTPIKTRDFQWDLNFNYSKNKSEIVYLHPTVGEYKVLAGSIGYGNYRVGSAAYIGGEYGVLLSDAAPMKFQAKDADGNNIDDPRNGQKVLVWNDSKRGAYAKRSGKVEKIGSIMPDFEGSLSTSFRYKSLSISALFDLRFGGEIVSYNNRYGTAYGFTESSLEYRDEAHGGVAWDTQYADDAGMRYHDGVIPQGVFATGTTVTTPTGAKQDVSGMSYQEAFDKGFVEPTHASFHHYFSNSWKQGTVHDGWVSEVNYISLRQLAINYAFPSQTLSKVGIKNLNLSLVGRNLGFIYNSLPNNLNPEGLRGNKSDYSYFERNFTPYTATYSLALKFNL</sequence>
<gene>
    <name evidence="1" type="ORF">K4L44_10435</name>
</gene>
<evidence type="ECO:0000313" key="1">
    <source>
        <dbReference type="EMBL" id="QZE13005.1"/>
    </source>
</evidence>
<accession>A0AC61NFM1</accession>
<evidence type="ECO:0000313" key="2">
    <source>
        <dbReference type="Proteomes" id="UP000826212"/>
    </source>
</evidence>
<proteinExistence type="predicted"/>
<organism evidence="1 2">
    <name type="scientific">Halosquirtibacter laminarini</name>
    <dbReference type="NCBI Taxonomy" id="3374600"/>
    <lineage>
        <taxon>Bacteria</taxon>
        <taxon>Pseudomonadati</taxon>
        <taxon>Bacteroidota</taxon>
        <taxon>Bacteroidia</taxon>
        <taxon>Marinilabiliales</taxon>
        <taxon>Prolixibacteraceae</taxon>
        <taxon>Halosquirtibacter</taxon>
    </lineage>
</organism>
<protein>
    <submittedName>
        <fullName evidence="1">SusC/RagA family TonB-linked outer membrane protein</fullName>
    </submittedName>
</protein>